<organism evidence="3 4">
    <name type="scientific">Celeribacter baekdonensis</name>
    <dbReference type="NCBI Taxonomy" id="875171"/>
    <lineage>
        <taxon>Bacteria</taxon>
        <taxon>Pseudomonadati</taxon>
        <taxon>Pseudomonadota</taxon>
        <taxon>Alphaproteobacteria</taxon>
        <taxon>Rhodobacterales</taxon>
        <taxon>Roseobacteraceae</taxon>
        <taxon>Celeribacter</taxon>
    </lineage>
</organism>
<sequence>MSMPKRQLGTDGPMVSAIGFGCMSFAGFFGPADDDTSLETLATVEAAGIDFWDTANIYGMGRSERIVGRYLKETQAKVTLATKVGIVPGPPRGFSNEADYIRAELESSLEKLNRDKVELYYIHRREQERPVEEVAETMGRLIEEGLIDAWGLSEVAPSTIQRAHRVVPLRAVQNEYSLWSRQPELGVIQTCEDLGIAFIPFSPLGRGVLGDVDLDPPNFESHDFRKVNPRFMEPNWSANMDHVRAFRAHAAKKGVTTSALALAWVLHQGDHMMPIPGTRTAAHLAEWVDATSISLSEDDLWDIEEVLPVGWAHGDRYSDAQMVGVERYC</sequence>
<dbReference type="InterPro" id="IPR050791">
    <property type="entry name" value="Aldo-Keto_reductase"/>
</dbReference>
<dbReference type="InterPro" id="IPR036812">
    <property type="entry name" value="NAD(P)_OxRdtase_dom_sf"/>
</dbReference>
<dbReference type="InterPro" id="IPR023210">
    <property type="entry name" value="NADP_OxRdtase_dom"/>
</dbReference>
<evidence type="ECO:0000259" key="2">
    <source>
        <dbReference type="Pfam" id="PF00248"/>
    </source>
</evidence>
<dbReference type="Pfam" id="PF00248">
    <property type="entry name" value="Aldo_ket_red"/>
    <property type="match status" value="1"/>
</dbReference>
<dbReference type="AlphaFoldDB" id="A0A1G7JB54"/>
<dbReference type="PROSITE" id="PS51257">
    <property type="entry name" value="PROKAR_LIPOPROTEIN"/>
    <property type="match status" value="1"/>
</dbReference>
<feature type="domain" description="NADP-dependent oxidoreductase" evidence="2">
    <location>
        <begin position="17"/>
        <end position="306"/>
    </location>
</feature>
<dbReference type="Gene3D" id="3.20.20.100">
    <property type="entry name" value="NADP-dependent oxidoreductase domain"/>
    <property type="match status" value="1"/>
</dbReference>
<dbReference type="Proteomes" id="UP000182284">
    <property type="component" value="Unassembled WGS sequence"/>
</dbReference>
<reference evidence="3 4" key="1">
    <citation type="submission" date="2016-10" db="EMBL/GenBank/DDBJ databases">
        <authorList>
            <person name="de Groot N.N."/>
        </authorList>
    </citation>
    <scope>NUCLEOTIDE SEQUENCE [LARGE SCALE GENOMIC DNA]</scope>
    <source>
        <strain evidence="3 4">DSM 27375</strain>
    </source>
</reference>
<gene>
    <name evidence="3" type="ORF">SAMN04488117_10313</name>
</gene>
<proteinExistence type="predicted"/>
<evidence type="ECO:0000256" key="1">
    <source>
        <dbReference type="ARBA" id="ARBA00023002"/>
    </source>
</evidence>
<dbReference type="PANTHER" id="PTHR43625">
    <property type="entry name" value="AFLATOXIN B1 ALDEHYDE REDUCTASE"/>
    <property type="match status" value="1"/>
</dbReference>
<protein>
    <submittedName>
        <fullName evidence="3">Predicted oxidoreductase</fullName>
    </submittedName>
</protein>
<dbReference type="RefSeq" id="WP_245707965.1">
    <property type="nucleotide sequence ID" value="NZ_FNBL01000003.1"/>
</dbReference>
<accession>A0A1G7JB54</accession>
<dbReference type="SUPFAM" id="SSF51430">
    <property type="entry name" value="NAD(P)-linked oxidoreductase"/>
    <property type="match status" value="1"/>
</dbReference>
<name>A0A1G7JB54_9RHOB</name>
<dbReference type="GO" id="GO:0005737">
    <property type="term" value="C:cytoplasm"/>
    <property type="evidence" value="ECO:0007669"/>
    <property type="project" value="TreeGrafter"/>
</dbReference>
<dbReference type="GO" id="GO:0016491">
    <property type="term" value="F:oxidoreductase activity"/>
    <property type="evidence" value="ECO:0007669"/>
    <property type="project" value="UniProtKB-KW"/>
</dbReference>
<dbReference type="EMBL" id="FNBL01000003">
    <property type="protein sequence ID" value="SDF22116.1"/>
    <property type="molecule type" value="Genomic_DNA"/>
</dbReference>
<keyword evidence="1" id="KW-0560">Oxidoreductase</keyword>
<evidence type="ECO:0000313" key="4">
    <source>
        <dbReference type="Proteomes" id="UP000182284"/>
    </source>
</evidence>
<evidence type="ECO:0000313" key="3">
    <source>
        <dbReference type="EMBL" id="SDF22116.1"/>
    </source>
</evidence>
<dbReference type="PANTHER" id="PTHR43625:SF40">
    <property type="entry name" value="ALDO-KETO REDUCTASE YAKC [NADP(+)]"/>
    <property type="match status" value="1"/>
</dbReference>